<gene>
    <name evidence="1" type="ORF">Tci_926474</name>
</gene>
<dbReference type="EMBL" id="BKCJ011806719">
    <property type="protein sequence ID" value="GFD54505.1"/>
    <property type="molecule type" value="Genomic_DNA"/>
</dbReference>
<reference evidence="1" key="1">
    <citation type="journal article" date="2019" name="Sci. Rep.">
        <title>Draft genome of Tanacetum cinerariifolium, the natural source of mosquito coil.</title>
        <authorList>
            <person name="Yamashiro T."/>
            <person name="Shiraishi A."/>
            <person name="Satake H."/>
            <person name="Nakayama K."/>
        </authorList>
    </citation>
    <scope>NUCLEOTIDE SEQUENCE</scope>
</reference>
<name>A0A699X411_TANCI</name>
<feature type="non-terminal residue" evidence="1">
    <location>
        <position position="1"/>
    </location>
</feature>
<feature type="non-terminal residue" evidence="1">
    <location>
        <position position="98"/>
    </location>
</feature>
<comment type="caution">
    <text evidence="1">The sequence shown here is derived from an EMBL/GenBank/DDBJ whole genome shotgun (WGS) entry which is preliminary data.</text>
</comment>
<organism evidence="1">
    <name type="scientific">Tanacetum cinerariifolium</name>
    <name type="common">Dalmatian daisy</name>
    <name type="synonym">Chrysanthemum cinerariifolium</name>
    <dbReference type="NCBI Taxonomy" id="118510"/>
    <lineage>
        <taxon>Eukaryota</taxon>
        <taxon>Viridiplantae</taxon>
        <taxon>Streptophyta</taxon>
        <taxon>Embryophyta</taxon>
        <taxon>Tracheophyta</taxon>
        <taxon>Spermatophyta</taxon>
        <taxon>Magnoliopsida</taxon>
        <taxon>eudicotyledons</taxon>
        <taxon>Gunneridae</taxon>
        <taxon>Pentapetalae</taxon>
        <taxon>asterids</taxon>
        <taxon>campanulids</taxon>
        <taxon>Asterales</taxon>
        <taxon>Asteraceae</taxon>
        <taxon>Asteroideae</taxon>
        <taxon>Anthemideae</taxon>
        <taxon>Anthemidinae</taxon>
        <taxon>Tanacetum</taxon>
    </lineage>
</organism>
<sequence>RVTKRVAHRRLIGVERPHGYPLKGVHRQDGVVAGAVGVRHGIIDRQRGRQVVALAVARFGVDGNAAAARRDGVAARHAHHYAVAHLIEQLNLAEQPGA</sequence>
<proteinExistence type="predicted"/>
<dbReference type="AlphaFoldDB" id="A0A699X411"/>
<accession>A0A699X411</accession>
<evidence type="ECO:0000313" key="1">
    <source>
        <dbReference type="EMBL" id="GFD54505.1"/>
    </source>
</evidence>
<protein>
    <submittedName>
        <fullName evidence="1">Uncharacterized protein</fullName>
    </submittedName>
</protein>